<dbReference type="EMBL" id="JAELVF020000001">
    <property type="protein sequence ID" value="MBU7597524.1"/>
    <property type="molecule type" value="Genomic_DNA"/>
</dbReference>
<dbReference type="InterPro" id="IPR036444">
    <property type="entry name" value="PLipase_A2_dom_sf"/>
</dbReference>
<feature type="signal peptide" evidence="1">
    <location>
        <begin position="1"/>
        <end position="32"/>
    </location>
</feature>
<name>A0A949JFG4_9ACTN</name>
<accession>A0A949JFG4</accession>
<dbReference type="GO" id="GO:0006644">
    <property type="term" value="P:phospholipid metabolic process"/>
    <property type="evidence" value="ECO:0007669"/>
    <property type="project" value="InterPro"/>
</dbReference>
<proteinExistence type="predicted"/>
<dbReference type="Proteomes" id="UP000694501">
    <property type="component" value="Unassembled WGS sequence"/>
</dbReference>
<protein>
    <submittedName>
        <fullName evidence="2">Phospholipase</fullName>
    </submittedName>
</protein>
<gene>
    <name evidence="2" type="ORF">JGS22_007780</name>
</gene>
<dbReference type="RefSeq" id="WP_211043745.1">
    <property type="nucleotide sequence ID" value="NZ_JAELVF020000001.1"/>
</dbReference>
<feature type="chain" id="PRO_5038015309" evidence="1">
    <location>
        <begin position="33"/>
        <end position="173"/>
    </location>
</feature>
<evidence type="ECO:0000313" key="2">
    <source>
        <dbReference type="EMBL" id="MBU7597524.1"/>
    </source>
</evidence>
<dbReference type="GO" id="GO:0004623">
    <property type="term" value="F:phospholipase A2 activity"/>
    <property type="evidence" value="ECO:0007669"/>
    <property type="project" value="InterPro"/>
</dbReference>
<reference evidence="2" key="1">
    <citation type="submission" date="2021-06" db="EMBL/GenBank/DDBJ databases">
        <title>Sequencing of actinobacteria type strains.</title>
        <authorList>
            <person name="Nguyen G.-S."/>
            <person name="Wentzel A."/>
        </authorList>
    </citation>
    <scope>NUCLEOTIDE SEQUENCE</scope>
    <source>
        <strain evidence="2">P38-E01</strain>
    </source>
</reference>
<organism evidence="2 3">
    <name type="scientific">Streptomyces tardus</name>
    <dbReference type="NCBI Taxonomy" id="2780544"/>
    <lineage>
        <taxon>Bacteria</taxon>
        <taxon>Bacillati</taxon>
        <taxon>Actinomycetota</taxon>
        <taxon>Actinomycetes</taxon>
        <taxon>Kitasatosporales</taxon>
        <taxon>Streptomycetaceae</taxon>
        <taxon>Streptomyces</taxon>
    </lineage>
</organism>
<dbReference type="AlphaFoldDB" id="A0A949JFG4"/>
<keyword evidence="3" id="KW-1185">Reference proteome</keyword>
<evidence type="ECO:0000313" key="3">
    <source>
        <dbReference type="Proteomes" id="UP000694501"/>
    </source>
</evidence>
<sequence length="173" mass="18490">MRRTLRTTVAAVAVTASAALGGGLLTAAPAAAAPLAEETAASSQSSARSNLSVARGYMNLSHTQFAGLKKVKPFNWTNNGCSVPTGYAPYMKTFTTSCNQHDFGYRNFGSAAKGLELDPTRTAKNWIDARFKAEMRRACKTKYKKGNPLKLCNSAAAAYHFAVNNAGDKHFFG</sequence>
<dbReference type="Gene3D" id="1.20.90.10">
    <property type="entry name" value="Phospholipase A2 domain"/>
    <property type="match status" value="1"/>
</dbReference>
<evidence type="ECO:0000256" key="1">
    <source>
        <dbReference type="SAM" id="SignalP"/>
    </source>
</evidence>
<dbReference type="InterPro" id="IPR015141">
    <property type="entry name" value="PLipase_A2_prok/fun"/>
</dbReference>
<comment type="caution">
    <text evidence="2">The sequence shown here is derived from an EMBL/GenBank/DDBJ whole genome shotgun (WGS) entry which is preliminary data.</text>
</comment>
<dbReference type="GO" id="GO:0050482">
    <property type="term" value="P:arachidonate secretion"/>
    <property type="evidence" value="ECO:0007669"/>
    <property type="project" value="InterPro"/>
</dbReference>
<keyword evidence="1" id="KW-0732">Signal</keyword>
<dbReference type="SUPFAM" id="SSF48619">
    <property type="entry name" value="Phospholipase A2, PLA2"/>
    <property type="match status" value="1"/>
</dbReference>
<dbReference type="Pfam" id="PF09056">
    <property type="entry name" value="Phospholip_A2_3"/>
    <property type="match status" value="1"/>
</dbReference>